<dbReference type="RefSeq" id="WP_123204528.1">
    <property type="nucleotide sequence ID" value="NZ_RBEE01000004.1"/>
</dbReference>
<feature type="domain" description="Enoyl reductase (ER)" evidence="1">
    <location>
        <begin position="10"/>
        <end position="314"/>
    </location>
</feature>
<gene>
    <name evidence="2" type="ORF">D7004_03740</name>
</gene>
<keyword evidence="3" id="KW-1185">Reference proteome</keyword>
<dbReference type="InterPro" id="IPR052733">
    <property type="entry name" value="Chloroplast_QOR"/>
</dbReference>
<protein>
    <submittedName>
        <fullName evidence="2">NADP-dependent oxidoreductase</fullName>
    </submittedName>
</protein>
<organism evidence="2 3">
    <name type="scientific">Pedobacter jejuensis</name>
    <dbReference type="NCBI Taxonomy" id="1268550"/>
    <lineage>
        <taxon>Bacteria</taxon>
        <taxon>Pseudomonadati</taxon>
        <taxon>Bacteroidota</taxon>
        <taxon>Sphingobacteriia</taxon>
        <taxon>Sphingobacteriales</taxon>
        <taxon>Sphingobacteriaceae</taxon>
        <taxon>Pedobacter</taxon>
    </lineage>
</organism>
<dbReference type="Pfam" id="PF08240">
    <property type="entry name" value="ADH_N"/>
    <property type="match status" value="1"/>
</dbReference>
<comment type="caution">
    <text evidence="2">The sequence shown here is derived from an EMBL/GenBank/DDBJ whole genome shotgun (WGS) entry which is preliminary data.</text>
</comment>
<dbReference type="SUPFAM" id="SSF51735">
    <property type="entry name" value="NAD(P)-binding Rossmann-fold domains"/>
    <property type="match status" value="1"/>
</dbReference>
<evidence type="ECO:0000259" key="1">
    <source>
        <dbReference type="SMART" id="SM00829"/>
    </source>
</evidence>
<dbReference type="Pfam" id="PF13602">
    <property type="entry name" value="ADH_zinc_N_2"/>
    <property type="match status" value="1"/>
</dbReference>
<dbReference type="OrthoDB" id="9787435at2"/>
<dbReference type="GO" id="GO:0016491">
    <property type="term" value="F:oxidoreductase activity"/>
    <property type="evidence" value="ECO:0007669"/>
    <property type="project" value="InterPro"/>
</dbReference>
<dbReference type="InterPro" id="IPR013154">
    <property type="entry name" value="ADH-like_N"/>
</dbReference>
<name>A0A3N0C0Z0_9SPHI</name>
<evidence type="ECO:0000313" key="3">
    <source>
        <dbReference type="Proteomes" id="UP000274046"/>
    </source>
</evidence>
<dbReference type="InterPro" id="IPR011032">
    <property type="entry name" value="GroES-like_sf"/>
</dbReference>
<dbReference type="Gene3D" id="3.40.50.720">
    <property type="entry name" value="NAD(P)-binding Rossmann-like Domain"/>
    <property type="match status" value="1"/>
</dbReference>
<evidence type="ECO:0000313" key="2">
    <source>
        <dbReference type="EMBL" id="RNL55875.1"/>
    </source>
</evidence>
<dbReference type="GO" id="GO:0008270">
    <property type="term" value="F:zinc ion binding"/>
    <property type="evidence" value="ECO:0007669"/>
    <property type="project" value="InterPro"/>
</dbReference>
<dbReference type="EMBL" id="RBEE01000004">
    <property type="protein sequence ID" value="RNL55875.1"/>
    <property type="molecule type" value="Genomic_DNA"/>
</dbReference>
<dbReference type="InterPro" id="IPR020843">
    <property type="entry name" value="ER"/>
</dbReference>
<dbReference type="SUPFAM" id="SSF50129">
    <property type="entry name" value="GroES-like"/>
    <property type="match status" value="1"/>
</dbReference>
<dbReference type="InterPro" id="IPR002364">
    <property type="entry name" value="Quin_OxRdtase/zeta-crystal_CS"/>
</dbReference>
<dbReference type="Proteomes" id="UP000274046">
    <property type="component" value="Unassembled WGS sequence"/>
</dbReference>
<dbReference type="PANTHER" id="PTHR44013:SF1">
    <property type="entry name" value="ZINC-TYPE ALCOHOL DEHYDROGENASE-LIKE PROTEIN C16A3.02C"/>
    <property type="match status" value="1"/>
</dbReference>
<dbReference type="SMART" id="SM00829">
    <property type="entry name" value="PKS_ER"/>
    <property type="match status" value="1"/>
</dbReference>
<dbReference type="PROSITE" id="PS01162">
    <property type="entry name" value="QOR_ZETA_CRYSTAL"/>
    <property type="match status" value="1"/>
</dbReference>
<dbReference type="CDD" id="cd05289">
    <property type="entry name" value="MDR_like_2"/>
    <property type="match status" value="1"/>
</dbReference>
<reference evidence="2 3" key="1">
    <citation type="submission" date="2018-10" db="EMBL/GenBank/DDBJ databases">
        <title>Genome sequencing of Pedobacter jejuensis TNB23.</title>
        <authorList>
            <person name="Cho Y.-J."/>
            <person name="Cho A."/>
            <person name="Kim O.-S."/>
        </authorList>
    </citation>
    <scope>NUCLEOTIDE SEQUENCE [LARGE SCALE GENOMIC DNA]</scope>
    <source>
        <strain evidence="2 3">TNB23</strain>
    </source>
</reference>
<dbReference type="InterPro" id="IPR036291">
    <property type="entry name" value="NAD(P)-bd_dom_sf"/>
</dbReference>
<sequence length="318" mass="34244">MKAIRIDEFGGTEVLKLIEVERPVPAPDEILVKVLASGVNLVDCVIRSGTNDNFKSLLKLPLTLGCDAAGIVEEVGSDVTNFKKGDQVYGCPNFPGDGSYAEYCAAKASQFALKPKSISFNEAAGVPLAALVAWEGLFELGQLQTGQRILIHGASGGIGSFAVQFAKAKGAYVIGTTSANNIEFLKHIGADEVLNYKTQNFEELLQDIDIVFDASPIRDNNERLKGVSVLKDGGIFVSVNVDFPFDDAVNEALARKNARGEMVASQKHENLSKIAKMIDEGKVKVTISKIYPLEHVAQAHEESITGHVRGKLVLEISK</sequence>
<accession>A0A3N0C0Z0</accession>
<dbReference type="PANTHER" id="PTHR44013">
    <property type="entry name" value="ZINC-TYPE ALCOHOL DEHYDROGENASE-LIKE PROTEIN C16A3.02C"/>
    <property type="match status" value="1"/>
</dbReference>
<dbReference type="AlphaFoldDB" id="A0A3N0C0Z0"/>
<proteinExistence type="predicted"/>
<dbReference type="Gene3D" id="3.90.180.10">
    <property type="entry name" value="Medium-chain alcohol dehydrogenases, catalytic domain"/>
    <property type="match status" value="1"/>
</dbReference>